<organism evidence="1 2">
    <name type="scientific">Ascoidea rubescens DSM 1968</name>
    <dbReference type="NCBI Taxonomy" id="1344418"/>
    <lineage>
        <taxon>Eukaryota</taxon>
        <taxon>Fungi</taxon>
        <taxon>Dikarya</taxon>
        <taxon>Ascomycota</taxon>
        <taxon>Saccharomycotina</taxon>
        <taxon>Saccharomycetes</taxon>
        <taxon>Ascoideaceae</taxon>
        <taxon>Ascoidea</taxon>
    </lineage>
</organism>
<dbReference type="AlphaFoldDB" id="A0A1D2VCK8"/>
<dbReference type="InParanoid" id="A0A1D2VCK8"/>
<dbReference type="GeneID" id="30967364"/>
<reference evidence="2" key="1">
    <citation type="submission" date="2016-05" db="EMBL/GenBank/DDBJ databases">
        <title>Comparative genomics of biotechnologically important yeasts.</title>
        <authorList>
            <consortium name="DOE Joint Genome Institute"/>
            <person name="Riley R."/>
            <person name="Haridas S."/>
            <person name="Wolfe K.H."/>
            <person name="Lopes M.R."/>
            <person name="Hittinger C.T."/>
            <person name="Goker M."/>
            <person name="Salamov A."/>
            <person name="Wisecaver J."/>
            <person name="Long T.M."/>
            <person name="Aerts A.L."/>
            <person name="Barry K."/>
            <person name="Choi C."/>
            <person name="Clum A."/>
            <person name="Coughlan A.Y."/>
            <person name="Deshpande S."/>
            <person name="Douglass A.P."/>
            <person name="Hanson S.J."/>
            <person name="Klenk H.-P."/>
            <person name="Labutti K."/>
            <person name="Lapidus A."/>
            <person name="Lindquist E."/>
            <person name="Lipzen A."/>
            <person name="Meier-Kolthoff J.P."/>
            <person name="Ohm R.A."/>
            <person name="Otillar R.P."/>
            <person name="Pangilinan J."/>
            <person name="Peng Y."/>
            <person name="Rokas A."/>
            <person name="Rosa C.A."/>
            <person name="Scheuner C."/>
            <person name="Sibirny A.A."/>
            <person name="Slot J.C."/>
            <person name="Stielow J.B."/>
            <person name="Sun H."/>
            <person name="Kurtzman C.P."/>
            <person name="Blackwell M."/>
            <person name="Grigoriev I.V."/>
            <person name="Jeffries T.W."/>
        </authorList>
    </citation>
    <scope>NUCLEOTIDE SEQUENCE [LARGE SCALE GENOMIC DNA]</scope>
    <source>
        <strain evidence="2">DSM 1968</strain>
    </source>
</reference>
<evidence type="ECO:0000313" key="1">
    <source>
        <dbReference type="EMBL" id="ODV59365.1"/>
    </source>
</evidence>
<name>A0A1D2VCK8_9ASCO</name>
<keyword evidence="2" id="KW-1185">Reference proteome</keyword>
<dbReference type="EMBL" id="KV454486">
    <property type="protein sequence ID" value="ODV59365.1"/>
    <property type="molecule type" value="Genomic_DNA"/>
</dbReference>
<proteinExistence type="predicted"/>
<dbReference type="RefSeq" id="XP_020045672.1">
    <property type="nucleotide sequence ID" value="XM_020193728.1"/>
</dbReference>
<sequence length="59" mass="6939">MNGTICTTSYVDEDYFYSSYDKIIYEFPDYTCTGESGYYLTAEYTVTLTSILYSTFTYY</sequence>
<accession>A0A1D2VCK8</accession>
<gene>
    <name evidence="1" type="ORF">ASCRUDRAFT_77109</name>
</gene>
<dbReference type="Proteomes" id="UP000095038">
    <property type="component" value="Unassembled WGS sequence"/>
</dbReference>
<evidence type="ECO:0000313" key="2">
    <source>
        <dbReference type="Proteomes" id="UP000095038"/>
    </source>
</evidence>
<protein>
    <submittedName>
        <fullName evidence="1">Uncharacterized protein</fullName>
    </submittedName>
</protein>